<evidence type="ECO:0000256" key="5">
    <source>
        <dbReference type="ARBA" id="ARBA00022576"/>
    </source>
</evidence>
<evidence type="ECO:0000256" key="10">
    <source>
        <dbReference type="ARBA" id="ARBA00047481"/>
    </source>
</evidence>
<feature type="domain" description="Aminotransferase class I/classII large" evidence="12">
    <location>
        <begin position="37"/>
        <end position="348"/>
    </location>
</feature>
<dbReference type="EC" id="2.6.1.9" evidence="11"/>
<dbReference type="RefSeq" id="WP_133540394.1">
    <property type="nucleotide sequence ID" value="NZ_SNXI01000016.1"/>
</dbReference>
<evidence type="ECO:0000256" key="8">
    <source>
        <dbReference type="ARBA" id="ARBA00022898"/>
    </source>
</evidence>
<keyword evidence="8 11" id="KW-0663">Pyridoxal phosphate</keyword>
<keyword evidence="9 11" id="KW-0368">Histidine biosynthesis</keyword>
<dbReference type="PANTHER" id="PTHR42885">
    <property type="entry name" value="HISTIDINOL-PHOSPHATE AMINOTRANSFERASE-RELATED"/>
    <property type="match status" value="1"/>
</dbReference>
<evidence type="ECO:0000256" key="4">
    <source>
        <dbReference type="ARBA" id="ARBA00011738"/>
    </source>
</evidence>
<evidence type="ECO:0000256" key="7">
    <source>
        <dbReference type="ARBA" id="ARBA00022679"/>
    </source>
</evidence>
<keyword evidence="6 11" id="KW-0028">Amino-acid biosynthesis</keyword>
<dbReference type="EMBL" id="SNXI01000016">
    <property type="protein sequence ID" value="TDP29961.1"/>
    <property type="molecule type" value="Genomic_DNA"/>
</dbReference>
<evidence type="ECO:0000256" key="6">
    <source>
        <dbReference type="ARBA" id="ARBA00022605"/>
    </source>
</evidence>
<accession>A0A4R6P3R7</accession>
<evidence type="ECO:0000256" key="3">
    <source>
        <dbReference type="ARBA" id="ARBA00007970"/>
    </source>
</evidence>
<name>A0A4R6P3R7_9GAMM</name>
<feature type="modified residue" description="N6-(pyridoxal phosphate)lysine" evidence="11">
    <location>
        <position position="212"/>
    </location>
</feature>
<sequence length="357" mass="38934">MSIAEKLQRQHLAELVPYASARRSMSGGTVWLNANESPYSNEYAIDSSQLNRYPSFQSTALNHAYADYANVDIEQVMSCRGSDEAIELLIRAFCEPATDRIVICPPTYGMYAISAQTHGAQVDQVPLRTDDWQLDLDNVIAAAGKAKLVFLCSPSNPLGNRLNADDIKAVLTACPDTLIVVDEAYIEFCPDSSVSSWLNDFANLVVLRTLSKAFALAGVRCGFALANTDIISVLKKVLAPYPLPDLTVQVATQALSSSGLERMRGQVQQLLEQRTRLTTALAELPLTPIANSDTNFLLYATEQADALIKQLSEQGILIRNQSAQRNLPNCVRISVGDTEQNDALITALQSFFAGVSQ</sequence>
<comment type="caution">
    <text evidence="13">The sequence shown here is derived from an EMBL/GenBank/DDBJ whole genome shotgun (WGS) entry which is preliminary data.</text>
</comment>
<dbReference type="GO" id="GO:0030170">
    <property type="term" value="F:pyridoxal phosphate binding"/>
    <property type="evidence" value="ECO:0007669"/>
    <property type="project" value="InterPro"/>
</dbReference>
<dbReference type="Gene3D" id="3.90.1150.10">
    <property type="entry name" value="Aspartate Aminotransferase, domain 1"/>
    <property type="match status" value="1"/>
</dbReference>
<comment type="catalytic activity">
    <reaction evidence="10 11">
        <text>L-histidinol phosphate + 2-oxoglutarate = 3-(imidazol-4-yl)-2-oxopropyl phosphate + L-glutamate</text>
        <dbReference type="Rhea" id="RHEA:23744"/>
        <dbReference type="ChEBI" id="CHEBI:16810"/>
        <dbReference type="ChEBI" id="CHEBI:29985"/>
        <dbReference type="ChEBI" id="CHEBI:57766"/>
        <dbReference type="ChEBI" id="CHEBI:57980"/>
        <dbReference type="EC" id="2.6.1.9"/>
    </reaction>
</comment>
<evidence type="ECO:0000256" key="1">
    <source>
        <dbReference type="ARBA" id="ARBA00001933"/>
    </source>
</evidence>
<dbReference type="InterPro" id="IPR004839">
    <property type="entry name" value="Aminotransferase_I/II_large"/>
</dbReference>
<dbReference type="GO" id="GO:0000105">
    <property type="term" value="P:L-histidine biosynthetic process"/>
    <property type="evidence" value="ECO:0007669"/>
    <property type="project" value="UniProtKB-UniRule"/>
</dbReference>
<dbReference type="HAMAP" id="MF_01023">
    <property type="entry name" value="HisC_aminotrans_2"/>
    <property type="match status" value="1"/>
</dbReference>
<dbReference type="PANTHER" id="PTHR42885:SF2">
    <property type="entry name" value="HISTIDINOL-PHOSPHATE AMINOTRANSFERASE"/>
    <property type="match status" value="1"/>
</dbReference>
<dbReference type="NCBIfam" id="TIGR01141">
    <property type="entry name" value="hisC"/>
    <property type="match status" value="1"/>
</dbReference>
<comment type="cofactor">
    <cofactor evidence="1 11">
        <name>pyridoxal 5'-phosphate</name>
        <dbReference type="ChEBI" id="CHEBI:597326"/>
    </cofactor>
</comment>
<dbReference type="InterPro" id="IPR015422">
    <property type="entry name" value="PyrdxlP-dep_Trfase_small"/>
</dbReference>
<evidence type="ECO:0000259" key="12">
    <source>
        <dbReference type="Pfam" id="PF00155"/>
    </source>
</evidence>
<comment type="similarity">
    <text evidence="3 11">Belongs to the class-II pyridoxal-phosphate-dependent aminotransferase family. Histidinol-phosphate aminotransferase subfamily.</text>
</comment>
<dbReference type="InterPro" id="IPR015421">
    <property type="entry name" value="PyrdxlP-dep_Trfase_major"/>
</dbReference>
<keyword evidence="14" id="KW-1185">Reference proteome</keyword>
<dbReference type="InterPro" id="IPR005861">
    <property type="entry name" value="HisP_aminotrans"/>
</dbReference>
<evidence type="ECO:0000256" key="11">
    <source>
        <dbReference type="HAMAP-Rule" id="MF_01023"/>
    </source>
</evidence>
<dbReference type="InterPro" id="IPR015424">
    <property type="entry name" value="PyrdxlP-dep_Trfase"/>
</dbReference>
<evidence type="ECO:0000313" key="13">
    <source>
        <dbReference type="EMBL" id="TDP29961.1"/>
    </source>
</evidence>
<evidence type="ECO:0000256" key="9">
    <source>
        <dbReference type="ARBA" id="ARBA00023102"/>
    </source>
</evidence>
<dbReference type="OrthoDB" id="9813612at2"/>
<dbReference type="SUPFAM" id="SSF53383">
    <property type="entry name" value="PLP-dependent transferases"/>
    <property type="match status" value="1"/>
</dbReference>
<reference evidence="13 14" key="1">
    <citation type="submission" date="2019-03" db="EMBL/GenBank/DDBJ databases">
        <title>Freshwater and sediment microbial communities from various areas in North America, analyzing microbe dynamics in response to fracking.</title>
        <authorList>
            <person name="Lamendella R."/>
        </authorList>
    </citation>
    <scope>NUCLEOTIDE SEQUENCE [LARGE SCALE GENOMIC DNA]</scope>
    <source>
        <strain evidence="13 14">18_TX</strain>
    </source>
</reference>
<evidence type="ECO:0000256" key="2">
    <source>
        <dbReference type="ARBA" id="ARBA00005011"/>
    </source>
</evidence>
<dbReference type="PROSITE" id="PS00599">
    <property type="entry name" value="AA_TRANSFER_CLASS_2"/>
    <property type="match status" value="1"/>
</dbReference>
<keyword evidence="7 11" id="KW-0808">Transferase</keyword>
<evidence type="ECO:0000313" key="14">
    <source>
        <dbReference type="Proteomes" id="UP000295531"/>
    </source>
</evidence>
<dbReference type="InterPro" id="IPR001917">
    <property type="entry name" value="Aminotrans_II_pyridoxalP_BS"/>
</dbReference>
<dbReference type="CDD" id="cd00609">
    <property type="entry name" value="AAT_like"/>
    <property type="match status" value="1"/>
</dbReference>
<gene>
    <name evidence="11" type="primary">hisC</name>
    <name evidence="13" type="ORF">DEU29_11662</name>
</gene>
<comment type="subunit">
    <text evidence="4 11">Homodimer.</text>
</comment>
<keyword evidence="5 11" id="KW-0032">Aminotransferase</keyword>
<dbReference type="Gene3D" id="3.40.640.10">
    <property type="entry name" value="Type I PLP-dependent aspartate aminotransferase-like (Major domain)"/>
    <property type="match status" value="1"/>
</dbReference>
<dbReference type="Pfam" id="PF00155">
    <property type="entry name" value="Aminotran_1_2"/>
    <property type="match status" value="1"/>
</dbReference>
<protein>
    <recommendedName>
        <fullName evidence="11">Histidinol-phosphate aminotransferase</fullName>
        <ecNumber evidence="11">2.6.1.9</ecNumber>
    </recommendedName>
    <alternativeName>
        <fullName evidence="11">Imidazole acetol-phosphate transaminase</fullName>
    </alternativeName>
</protein>
<dbReference type="UniPathway" id="UPA00031">
    <property type="reaction ID" value="UER00012"/>
</dbReference>
<dbReference type="Proteomes" id="UP000295531">
    <property type="component" value="Unassembled WGS sequence"/>
</dbReference>
<organism evidence="13 14">
    <name type="scientific">Idiomarina aquatica</name>
    <dbReference type="NCBI Taxonomy" id="1327752"/>
    <lineage>
        <taxon>Bacteria</taxon>
        <taxon>Pseudomonadati</taxon>
        <taxon>Pseudomonadota</taxon>
        <taxon>Gammaproteobacteria</taxon>
        <taxon>Alteromonadales</taxon>
        <taxon>Idiomarinaceae</taxon>
        <taxon>Idiomarina</taxon>
    </lineage>
</organism>
<dbReference type="AlphaFoldDB" id="A0A4R6P3R7"/>
<proteinExistence type="inferred from homology"/>
<comment type="pathway">
    <text evidence="2 11">Amino-acid biosynthesis; L-histidine biosynthesis; L-histidine from 5-phospho-alpha-D-ribose 1-diphosphate: step 7/9.</text>
</comment>
<dbReference type="GO" id="GO:0004400">
    <property type="term" value="F:histidinol-phosphate transaminase activity"/>
    <property type="evidence" value="ECO:0007669"/>
    <property type="project" value="UniProtKB-UniRule"/>
</dbReference>